<dbReference type="SUPFAM" id="SSF52518">
    <property type="entry name" value="Thiamin diphosphate-binding fold (THDP-binding)"/>
    <property type="match status" value="1"/>
</dbReference>
<dbReference type="AlphaFoldDB" id="A0A382C4F6"/>
<dbReference type="InterPro" id="IPR012001">
    <property type="entry name" value="Thiamin_PyroP_enz_TPP-bd_dom"/>
</dbReference>
<name>A0A382C4F6_9ZZZZ</name>
<dbReference type="GO" id="GO:0030976">
    <property type="term" value="F:thiamine pyrophosphate binding"/>
    <property type="evidence" value="ECO:0007669"/>
    <property type="project" value="InterPro"/>
</dbReference>
<dbReference type="EMBL" id="UINC01032752">
    <property type="protein sequence ID" value="SVB20930.1"/>
    <property type="molecule type" value="Genomic_DNA"/>
</dbReference>
<dbReference type="Pfam" id="PF02776">
    <property type="entry name" value="TPP_enzyme_N"/>
    <property type="match status" value="1"/>
</dbReference>
<evidence type="ECO:0000259" key="1">
    <source>
        <dbReference type="Pfam" id="PF02776"/>
    </source>
</evidence>
<feature type="non-terminal residue" evidence="2">
    <location>
        <position position="86"/>
    </location>
</feature>
<dbReference type="CDD" id="cd07035">
    <property type="entry name" value="TPP_PYR_POX_like"/>
    <property type="match status" value="1"/>
</dbReference>
<proteinExistence type="predicted"/>
<feature type="domain" description="Thiamine pyrophosphate enzyme N-terminal TPP-binding" evidence="1">
    <location>
        <begin position="1"/>
        <end position="85"/>
    </location>
</feature>
<evidence type="ECO:0000313" key="2">
    <source>
        <dbReference type="EMBL" id="SVB20930.1"/>
    </source>
</evidence>
<sequence>MNGSELLAEILKKENIQFLSCFPSTSLIESCAKINIKPIMCRQERIGVAIADGISRSTGGNQIGVFAMQGGPGAENSFPGAAQSFA</sequence>
<reference evidence="2" key="1">
    <citation type="submission" date="2018-05" db="EMBL/GenBank/DDBJ databases">
        <authorList>
            <person name="Lanie J.A."/>
            <person name="Ng W.-L."/>
            <person name="Kazmierczak K.M."/>
            <person name="Andrzejewski T.M."/>
            <person name="Davidsen T.M."/>
            <person name="Wayne K.J."/>
            <person name="Tettelin H."/>
            <person name="Glass J.I."/>
            <person name="Rusch D."/>
            <person name="Podicherti R."/>
            <person name="Tsui H.-C.T."/>
            <person name="Winkler M.E."/>
        </authorList>
    </citation>
    <scope>NUCLEOTIDE SEQUENCE</scope>
</reference>
<organism evidence="2">
    <name type="scientific">marine metagenome</name>
    <dbReference type="NCBI Taxonomy" id="408172"/>
    <lineage>
        <taxon>unclassified sequences</taxon>
        <taxon>metagenomes</taxon>
        <taxon>ecological metagenomes</taxon>
    </lineage>
</organism>
<accession>A0A382C4F6</accession>
<dbReference type="Gene3D" id="3.40.50.970">
    <property type="match status" value="1"/>
</dbReference>
<protein>
    <recommendedName>
        <fullName evidence="1">Thiamine pyrophosphate enzyme N-terminal TPP-binding domain-containing protein</fullName>
    </recommendedName>
</protein>
<dbReference type="InterPro" id="IPR029061">
    <property type="entry name" value="THDP-binding"/>
</dbReference>
<gene>
    <name evidence="2" type="ORF">METZ01_LOCUS173784</name>
</gene>